<dbReference type="PANTHER" id="PTHR31001">
    <property type="entry name" value="UNCHARACTERIZED TRANSCRIPTIONAL REGULATORY PROTEIN"/>
    <property type="match status" value="1"/>
</dbReference>
<proteinExistence type="predicted"/>
<dbReference type="CDD" id="cd12148">
    <property type="entry name" value="fungal_TF_MHR"/>
    <property type="match status" value="1"/>
</dbReference>
<evidence type="ECO:0000256" key="2">
    <source>
        <dbReference type="ARBA" id="ARBA00023242"/>
    </source>
</evidence>
<sequence length="1017" mass="113484">MLIMRFFRQNMPLPTDWAAERSLAEATTHGNLSCNSIKPRTVTDEQDSPKDLLLHKGSTGQYLNEILVSRVVGEDESIATALATSQHEQRDLPSSPFDVMGIMSSPCYTQHPSAFHPGKATAIELWNIYLNNVEIILGMKLTHIPTDEVTVYSTIDDPVFEKLDDLAFCYSIYFAAAVSLEEPTSLFLDKTLELQRFKMGIEQAFAHGDFFNRPTLTGLRALAIYLSAIRVYNRGKSVWILDGLVIRIAQSIGLHKDGTKLGLPPFESELRRRLWWHIITRDCRSGEDFGLEDPNDLLSTSDVKLPLNINDADIFPELEELPVERTEWTCMTFSLVNFDLARAMEKLKPGNASVPILSKEWRDKVVQEVYTKTKARLENYNPVTPHQRLTVHCTDYLLRKLDFVTNQQWLLSQKRGSDDSVLKEETFVAALNILEARTAGDDPFLAQFAWARKVHPQYHVTLYVLWYLCTKPQGLHVERAWRAIDSIFEQEMALDIIGCTGAKPAVLKALRTKAETLRKKAGCNTDPAMSTDMEHIEDPLKFIERFNFDDEVFEDGDWVAKFSFSPRAVTGANRGIGYAIVQAIATRLPSSTIVLGCRSKNAAQEAVESLIDSGIENKLGYVELDIENDASIEAAVVSLDREYGKLDVLINNAGKVERRSSDDLADIRAASNSCFNNLITSNAVVTHAFGKLLRRSAEPRVIMISSARGSMARTNNKELPPVANIDYCVSKVGLNMLMLHLQAAENHSEDEPKIKFWAGRKDPLEGAEAVVRLLESAKGDIEPGTFWEYENGSFQQVPCPKILVKRVSSDLLQQAHHKQNSPTETMDNIAAFTKTWHDKPYPSVDPNRPELSADSKLFAITGGGTGIGRLEKAAVEIAEALRRKANEIFEAVDVSERSKFDAAVTRLVKKVDGVKIDILISNAGVAPGVGVVIQPGVIRTGLNERFDVVGQDDPSLAAHFYVWFASPKADFPKGKFVWVNWDVDELKARADEIEDSLNPCEGQICKVCRLAGARSQI</sequence>
<gene>
    <name evidence="4" type="ORF">FANTH_2210</name>
</gene>
<dbReference type="Proteomes" id="UP000573603">
    <property type="component" value="Unassembled WGS sequence"/>
</dbReference>
<dbReference type="Pfam" id="PF04082">
    <property type="entry name" value="Fungal_trans"/>
    <property type="match status" value="1"/>
</dbReference>
<dbReference type="InterPro" id="IPR002347">
    <property type="entry name" value="SDR_fam"/>
</dbReference>
<comment type="subcellular location">
    <subcellularLocation>
        <location evidence="1">Nucleus</location>
    </subcellularLocation>
</comment>
<evidence type="ECO:0000313" key="4">
    <source>
        <dbReference type="EMBL" id="KAF5252886.1"/>
    </source>
</evidence>
<dbReference type="Gene3D" id="3.40.50.720">
    <property type="entry name" value="NAD(P)-binding Rossmann-like Domain"/>
    <property type="match status" value="2"/>
</dbReference>
<dbReference type="PANTHER" id="PTHR31001:SF57">
    <property type="entry name" value="ZN(II)2CYS6 TRANSCRIPTION FACTOR (EUROFUNG)"/>
    <property type="match status" value="1"/>
</dbReference>
<reference evidence="4 5" key="1">
    <citation type="journal article" date="2020" name="BMC Genomics">
        <title>Correction to: Identification and distribution of gene clusters required for synthesis of sphingolipid metabolism inhibitors in diverse species of the filamentous fungus Fusarium.</title>
        <authorList>
            <person name="Kim H.S."/>
            <person name="Lohmar J.M."/>
            <person name="Busman M."/>
            <person name="Brown D.W."/>
            <person name="Naumann T.A."/>
            <person name="Divon H.H."/>
            <person name="Lysoe E."/>
            <person name="Uhlig S."/>
            <person name="Proctor R.H."/>
        </authorList>
    </citation>
    <scope>NUCLEOTIDE SEQUENCE [LARGE SCALE GENOMIC DNA]</scope>
    <source>
        <strain evidence="4 5">NRRL 25214</strain>
    </source>
</reference>
<accession>A0A8H4ZVC1</accession>
<dbReference type="PRINTS" id="PR00081">
    <property type="entry name" value="GDHRDH"/>
</dbReference>
<dbReference type="GO" id="GO:0005634">
    <property type="term" value="C:nucleus"/>
    <property type="evidence" value="ECO:0007669"/>
    <property type="project" value="UniProtKB-SubCell"/>
</dbReference>
<dbReference type="GO" id="GO:0006351">
    <property type="term" value="P:DNA-templated transcription"/>
    <property type="evidence" value="ECO:0007669"/>
    <property type="project" value="InterPro"/>
</dbReference>
<dbReference type="GO" id="GO:0003677">
    <property type="term" value="F:DNA binding"/>
    <property type="evidence" value="ECO:0007669"/>
    <property type="project" value="InterPro"/>
</dbReference>
<evidence type="ECO:0000256" key="1">
    <source>
        <dbReference type="ARBA" id="ARBA00004123"/>
    </source>
</evidence>
<dbReference type="InterPro" id="IPR036291">
    <property type="entry name" value="NAD(P)-bd_dom_sf"/>
</dbReference>
<dbReference type="InterPro" id="IPR007219">
    <property type="entry name" value="XnlR_reg_dom"/>
</dbReference>
<feature type="domain" description="Xylanolytic transcriptional activator regulatory" evidence="3">
    <location>
        <begin position="238"/>
        <end position="312"/>
    </location>
</feature>
<comment type="caution">
    <text evidence="4">The sequence shown here is derived from an EMBL/GenBank/DDBJ whole genome shotgun (WGS) entry which is preliminary data.</text>
</comment>
<keyword evidence="2" id="KW-0539">Nucleus</keyword>
<protein>
    <recommendedName>
        <fullName evidence="3">Xylanolytic transcriptional activator regulatory domain-containing protein</fullName>
    </recommendedName>
</protein>
<dbReference type="SUPFAM" id="SSF51735">
    <property type="entry name" value="NAD(P)-binding Rossmann-fold domains"/>
    <property type="match status" value="2"/>
</dbReference>
<dbReference type="Pfam" id="PF00106">
    <property type="entry name" value="adh_short"/>
    <property type="match status" value="1"/>
</dbReference>
<organism evidence="4 5">
    <name type="scientific">Fusarium anthophilum</name>
    <dbReference type="NCBI Taxonomy" id="48485"/>
    <lineage>
        <taxon>Eukaryota</taxon>
        <taxon>Fungi</taxon>
        <taxon>Dikarya</taxon>
        <taxon>Ascomycota</taxon>
        <taxon>Pezizomycotina</taxon>
        <taxon>Sordariomycetes</taxon>
        <taxon>Hypocreomycetidae</taxon>
        <taxon>Hypocreales</taxon>
        <taxon>Nectriaceae</taxon>
        <taxon>Fusarium</taxon>
        <taxon>Fusarium fujikuroi species complex</taxon>
    </lineage>
</organism>
<dbReference type="InterPro" id="IPR050613">
    <property type="entry name" value="Sec_Metabolite_Reg"/>
</dbReference>
<dbReference type="EMBL" id="JABEVY010000050">
    <property type="protein sequence ID" value="KAF5252886.1"/>
    <property type="molecule type" value="Genomic_DNA"/>
</dbReference>
<dbReference type="GO" id="GO:0008270">
    <property type="term" value="F:zinc ion binding"/>
    <property type="evidence" value="ECO:0007669"/>
    <property type="project" value="InterPro"/>
</dbReference>
<dbReference type="AlphaFoldDB" id="A0A8H4ZVC1"/>
<name>A0A8H4ZVC1_9HYPO</name>
<keyword evidence="5" id="KW-1185">Reference proteome</keyword>
<evidence type="ECO:0000313" key="5">
    <source>
        <dbReference type="Proteomes" id="UP000573603"/>
    </source>
</evidence>
<dbReference type="SMART" id="SM00906">
    <property type="entry name" value="Fungal_trans"/>
    <property type="match status" value="1"/>
</dbReference>
<evidence type="ECO:0000259" key="3">
    <source>
        <dbReference type="SMART" id="SM00906"/>
    </source>
</evidence>